<dbReference type="AlphaFoldDB" id="A0A9D4SQ19"/>
<reference evidence="2" key="2">
    <citation type="submission" date="2021-09" db="EMBL/GenBank/DDBJ databases">
        <authorList>
            <person name="Jia N."/>
            <person name="Wang J."/>
            <person name="Shi W."/>
            <person name="Du L."/>
            <person name="Sun Y."/>
            <person name="Zhan W."/>
            <person name="Jiang J."/>
            <person name="Wang Q."/>
            <person name="Zhang B."/>
            <person name="Ji P."/>
            <person name="Sakyi L.B."/>
            <person name="Cui X."/>
            <person name="Yuan T."/>
            <person name="Jiang B."/>
            <person name="Yang W."/>
            <person name="Lam T.T.-Y."/>
            <person name="Chang Q."/>
            <person name="Ding S."/>
            <person name="Wang X."/>
            <person name="Zhu J."/>
            <person name="Ruan X."/>
            <person name="Zhao L."/>
            <person name="Wei J."/>
            <person name="Que T."/>
            <person name="Du C."/>
            <person name="Cheng J."/>
            <person name="Dai P."/>
            <person name="Han X."/>
            <person name="Huang E."/>
            <person name="Gao Y."/>
            <person name="Liu J."/>
            <person name="Shao H."/>
            <person name="Ye R."/>
            <person name="Li L."/>
            <person name="Wei W."/>
            <person name="Wang X."/>
            <person name="Wang C."/>
            <person name="Huo Q."/>
            <person name="Li W."/>
            <person name="Guo W."/>
            <person name="Chen H."/>
            <person name="Chen S."/>
            <person name="Zhou L."/>
            <person name="Zhou L."/>
            <person name="Ni X."/>
            <person name="Tian J."/>
            <person name="Zhou Y."/>
            <person name="Sheng Y."/>
            <person name="Liu T."/>
            <person name="Pan Y."/>
            <person name="Xia L."/>
            <person name="Li J."/>
            <person name="Zhao F."/>
            <person name="Cao W."/>
        </authorList>
    </citation>
    <scope>NUCLEOTIDE SEQUENCE</scope>
    <source>
        <strain evidence="2">Rsan-2018</strain>
        <tissue evidence="2">Larvae</tissue>
    </source>
</reference>
<accession>A0A9D4SQ19</accession>
<gene>
    <name evidence="2" type="ORF">HPB52_018875</name>
</gene>
<sequence>MSDEDDLTASDLSRRGLQHNKSEPSVSKMTLLETMKEVQEALGHAATAATPVGQQSDGDDFTVSEWAREGGDKESLSFVEDLKAEFSFDDRNVTRRRRRKRVSSGNKENAEEAVEAVNIDHLKTSQEALNERLTEPSQPLDTALTVVTGGHDVKTSLQVDPAAAEVSRQNKGHSPIREPPRYQGYGGSFVEKVRSRSSEGTGTGSGEPQVPSGDVIYLRSLNINLQRLDFPSIRSSSPSSRGSCEELDSDCGLTTVGGTGAGGTECSASRSTFSACQD</sequence>
<feature type="region of interest" description="Disordered" evidence="1">
    <location>
        <begin position="162"/>
        <end position="186"/>
    </location>
</feature>
<keyword evidence="3" id="KW-1185">Reference proteome</keyword>
<evidence type="ECO:0000256" key="1">
    <source>
        <dbReference type="SAM" id="MobiDB-lite"/>
    </source>
</evidence>
<feature type="compositionally biased region" description="Polar residues" evidence="1">
    <location>
        <begin position="266"/>
        <end position="278"/>
    </location>
</feature>
<feature type="region of interest" description="Disordered" evidence="1">
    <location>
        <begin position="1"/>
        <end position="28"/>
    </location>
</feature>
<organism evidence="2 3">
    <name type="scientific">Rhipicephalus sanguineus</name>
    <name type="common">Brown dog tick</name>
    <name type="synonym">Ixodes sanguineus</name>
    <dbReference type="NCBI Taxonomy" id="34632"/>
    <lineage>
        <taxon>Eukaryota</taxon>
        <taxon>Metazoa</taxon>
        <taxon>Ecdysozoa</taxon>
        <taxon>Arthropoda</taxon>
        <taxon>Chelicerata</taxon>
        <taxon>Arachnida</taxon>
        <taxon>Acari</taxon>
        <taxon>Parasitiformes</taxon>
        <taxon>Ixodida</taxon>
        <taxon>Ixodoidea</taxon>
        <taxon>Ixodidae</taxon>
        <taxon>Rhipicephalinae</taxon>
        <taxon>Rhipicephalus</taxon>
        <taxon>Rhipicephalus</taxon>
    </lineage>
</organism>
<feature type="region of interest" description="Disordered" evidence="1">
    <location>
        <begin position="256"/>
        <end position="278"/>
    </location>
</feature>
<evidence type="ECO:0000313" key="3">
    <source>
        <dbReference type="Proteomes" id="UP000821837"/>
    </source>
</evidence>
<evidence type="ECO:0000313" key="2">
    <source>
        <dbReference type="EMBL" id="KAH7939893.1"/>
    </source>
</evidence>
<dbReference type="Proteomes" id="UP000821837">
    <property type="component" value="Chromosome 8"/>
</dbReference>
<dbReference type="EMBL" id="JABSTV010001254">
    <property type="protein sequence ID" value="KAH7939893.1"/>
    <property type="molecule type" value="Genomic_DNA"/>
</dbReference>
<comment type="caution">
    <text evidence="2">The sequence shown here is derived from an EMBL/GenBank/DDBJ whole genome shotgun (WGS) entry which is preliminary data.</text>
</comment>
<protein>
    <submittedName>
        <fullName evidence="2">Uncharacterized protein</fullName>
    </submittedName>
</protein>
<name>A0A9D4SQ19_RHISA</name>
<reference evidence="2" key="1">
    <citation type="journal article" date="2020" name="Cell">
        <title>Large-Scale Comparative Analyses of Tick Genomes Elucidate Their Genetic Diversity and Vector Capacities.</title>
        <authorList>
            <consortium name="Tick Genome and Microbiome Consortium (TIGMIC)"/>
            <person name="Jia N."/>
            <person name="Wang J."/>
            <person name="Shi W."/>
            <person name="Du L."/>
            <person name="Sun Y."/>
            <person name="Zhan W."/>
            <person name="Jiang J.F."/>
            <person name="Wang Q."/>
            <person name="Zhang B."/>
            <person name="Ji P."/>
            <person name="Bell-Sakyi L."/>
            <person name="Cui X.M."/>
            <person name="Yuan T.T."/>
            <person name="Jiang B.G."/>
            <person name="Yang W.F."/>
            <person name="Lam T.T."/>
            <person name="Chang Q.C."/>
            <person name="Ding S.J."/>
            <person name="Wang X.J."/>
            <person name="Zhu J.G."/>
            <person name="Ruan X.D."/>
            <person name="Zhao L."/>
            <person name="Wei J.T."/>
            <person name="Ye R.Z."/>
            <person name="Que T.C."/>
            <person name="Du C.H."/>
            <person name="Zhou Y.H."/>
            <person name="Cheng J.X."/>
            <person name="Dai P.F."/>
            <person name="Guo W.B."/>
            <person name="Han X.H."/>
            <person name="Huang E.J."/>
            <person name="Li L.F."/>
            <person name="Wei W."/>
            <person name="Gao Y.C."/>
            <person name="Liu J.Z."/>
            <person name="Shao H.Z."/>
            <person name="Wang X."/>
            <person name="Wang C.C."/>
            <person name="Yang T.C."/>
            <person name="Huo Q.B."/>
            <person name="Li W."/>
            <person name="Chen H.Y."/>
            <person name="Chen S.E."/>
            <person name="Zhou L.G."/>
            <person name="Ni X.B."/>
            <person name="Tian J.H."/>
            <person name="Sheng Y."/>
            <person name="Liu T."/>
            <person name="Pan Y.S."/>
            <person name="Xia L.Y."/>
            <person name="Li J."/>
            <person name="Zhao F."/>
            <person name="Cao W.C."/>
        </authorList>
    </citation>
    <scope>NUCLEOTIDE SEQUENCE</scope>
    <source>
        <strain evidence="2">Rsan-2018</strain>
    </source>
</reference>
<dbReference type="VEuPathDB" id="VectorBase:RSAN_045158"/>
<proteinExistence type="predicted"/>
<feature type="region of interest" description="Disordered" evidence="1">
    <location>
        <begin position="194"/>
        <end position="213"/>
    </location>
</feature>